<dbReference type="InterPro" id="IPR050180">
    <property type="entry name" value="RNR_Ribonuclease"/>
</dbReference>
<dbReference type="GO" id="GO:0003723">
    <property type="term" value="F:RNA binding"/>
    <property type="evidence" value="ECO:0007669"/>
    <property type="project" value="InterPro"/>
</dbReference>
<protein>
    <recommendedName>
        <fullName evidence="3">RNB domain-containing protein</fullName>
    </recommendedName>
</protein>
<feature type="region of interest" description="Disordered" evidence="2">
    <location>
        <begin position="1"/>
        <end position="96"/>
    </location>
</feature>
<accession>A0A8H7RSL8</accession>
<reference evidence="4" key="1">
    <citation type="submission" date="2020-12" db="EMBL/GenBank/DDBJ databases">
        <title>Metabolic potential, ecology and presence of endohyphal bacteria is reflected in genomic diversity of Mucoromycotina.</title>
        <authorList>
            <person name="Muszewska A."/>
            <person name="Okrasinska A."/>
            <person name="Steczkiewicz K."/>
            <person name="Drgas O."/>
            <person name="Orlowska M."/>
            <person name="Perlinska-Lenart U."/>
            <person name="Aleksandrzak-Piekarczyk T."/>
            <person name="Szatraj K."/>
            <person name="Zielenkiewicz U."/>
            <person name="Pilsyk S."/>
            <person name="Malc E."/>
            <person name="Mieczkowski P."/>
            <person name="Kruszewska J.S."/>
            <person name="Biernat P."/>
            <person name="Pawlowska J."/>
        </authorList>
    </citation>
    <scope>NUCLEOTIDE SEQUENCE</scope>
    <source>
        <strain evidence="4">CBS 226.32</strain>
    </source>
</reference>
<evidence type="ECO:0000256" key="1">
    <source>
        <dbReference type="ARBA" id="ARBA00005785"/>
    </source>
</evidence>
<dbReference type="OrthoDB" id="372421at2759"/>
<evidence type="ECO:0000259" key="3">
    <source>
        <dbReference type="SMART" id="SM00955"/>
    </source>
</evidence>
<dbReference type="GO" id="GO:0000932">
    <property type="term" value="C:P-body"/>
    <property type="evidence" value="ECO:0007669"/>
    <property type="project" value="TreeGrafter"/>
</dbReference>
<comment type="caution">
    <text evidence="4">The sequence shown here is derived from an EMBL/GenBank/DDBJ whole genome shotgun (WGS) entry which is preliminary data.</text>
</comment>
<feature type="region of interest" description="Disordered" evidence="2">
    <location>
        <begin position="375"/>
        <end position="394"/>
    </location>
</feature>
<feature type="compositionally biased region" description="Low complexity" evidence="2">
    <location>
        <begin position="76"/>
        <end position="93"/>
    </location>
</feature>
<dbReference type="EMBL" id="JAEPRC010000013">
    <property type="protein sequence ID" value="KAG2215131.1"/>
    <property type="molecule type" value="Genomic_DNA"/>
</dbReference>
<feature type="compositionally biased region" description="Polar residues" evidence="2">
    <location>
        <begin position="40"/>
        <end position="53"/>
    </location>
</feature>
<dbReference type="Pfam" id="PF00773">
    <property type="entry name" value="RNB"/>
    <property type="match status" value="1"/>
</dbReference>
<evidence type="ECO:0000256" key="2">
    <source>
        <dbReference type="SAM" id="MobiDB-lite"/>
    </source>
</evidence>
<proteinExistence type="inferred from homology"/>
<dbReference type="GO" id="GO:0006402">
    <property type="term" value="P:mRNA catabolic process"/>
    <property type="evidence" value="ECO:0007669"/>
    <property type="project" value="TreeGrafter"/>
</dbReference>
<keyword evidence="5" id="KW-1185">Reference proteome</keyword>
<dbReference type="InterPro" id="IPR012340">
    <property type="entry name" value="NA-bd_OB-fold"/>
</dbReference>
<dbReference type="Proteomes" id="UP000650833">
    <property type="component" value="Unassembled WGS sequence"/>
</dbReference>
<feature type="region of interest" description="Disordered" evidence="2">
    <location>
        <begin position="1037"/>
        <end position="1060"/>
    </location>
</feature>
<gene>
    <name evidence="4" type="ORF">INT46_006517</name>
</gene>
<sequence>MNHETLEQQTAPESTRGLFDVPEVSSRNFSDKRRTFHGLSANQFDNSNRNRQPVSMMPSPRHQRSRSTINSEIVVSSSKSTNSLLNSNNNNNNKNRRSFVGLHTLKEEMTVDSLQDMINTLKTLPPIITPSPAATASSNSKLERRPSDENIFLSREAALAEAEAKLMGTFNRRDDNNNGIKKRASLQQLPVLNENGESFVMDHNNLNKRTSMNSKSLSLSLNGGNGGGNGGNSDNRKSTNRRSSRNFDEWRNSNASINSNANASNRSSFSLVPFTPTRVNFSRDDANPHQRRPLFIAHLPFSALTPLFRARQLVRGILRVNKRNRSDAYVSCDELDGGDIYICGSRDRNRALEGDVVAVRLVNVEKVIREKQEKEDAKLARNHGQAKTRLPDEEDENEIVFGGDEEIDAVKPKYAGVVVAILERAQNQVFSGTLTLMRPNNKRAALQQQEEEESGKKEVPRIVWFKATDKRVPLIAIPIEQVPQDFVDNNESYKNRLFVGSIKRWPITSLHPFGTLERELGILTDLDVQIKAILADNNVSDVPFTDAVMECVPPSPFQFTPPQDGTRRDLTLDEHRMITIDPTGSTIFEDGLSIVRLGDDTFEVGVHVADISYFIKPHSPLDKEARARAVRVTLDQKEVPMLPTELSDVANFTLNELKPAFSVIWKLSSDGMLLDTWFGKTVVKSSAQLTYEDAQKIVDGNEDNDIDNDVRMLYNIAQSLFQTRYTKDAMSLSRQNLTFDDPNQPTQVTISNSKPDIVKIVKEFLFMANKCVAQKISSQYPEQALLRRQAPPNSRKIHELKDYALRYLGVQLNISNATAIQESVQEIQDDELRQLVSILVLKTIQPPKYFCTGTFDILKYSHFATGVPLFTHFTAPLRRYSDIVVHRQLESALTGDKHFYLDRDTVQKLAQHCNVKKEASLAAREQSKLLSLALYFVHKQDSQQPQVNHQAVITGTKVTTTVYGEARVIAVMEDYFDVSLPEFGMERRIHLANLPLWRHQYDLHDRALTMFWKQGVIPSTGLQQQWSLSDDEYEEEELLSTYPEHSQSNTSSSTNSSSNLSLENNKQFEAIALAAAKAGIVSTPNNGGSKKSATKRASIISSRLSASTGYSSEQSSQTIKALDKIRVMLTIEMVRTPPLIRVFAANPYA</sequence>
<feature type="region of interest" description="Disordered" evidence="2">
    <location>
        <begin position="215"/>
        <end position="269"/>
    </location>
</feature>
<dbReference type="Gene3D" id="2.40.50.700">
    <property type="match status" value="1"/>
</dbReference>
<feature type="compositionally biased region" description="Low complexity" evidence="2">
    <location>
        <begin position="1046"/>
        <end position="1060"/>
    </location>
</feature>
<dbReference type="PANTHER" id="PTHR23355">
    <property type="entry name" value="RIBONUCLEASE"/>
    <property type="match status" value="1"/>
</dbReference>
<dbReference type="InterPro" id="IPR041505">
    <property type="entry name" value="Dis3_CSD2"/>
</dbReference>
<comment type="similarity">
    <text evidence="1">Belongs to the RNR ribonuclease family.</text>
</comment>
<dbReference type="SMART" id="SM00955">
    <property type="entry name" value="RNB"/>
    <property type="match status" value="1"/>
</dbReference>
<dbReference type="PANTHER" id="PTHR23355:SF9">
    <property type="entry name" value="DIS3-LIKE EXONUCLEASE 2"/>
    <property type="match status" value="1"/>
</dbReference>
<dbReference type="Pfam" id="PF17849">
    <property type="entry name" value="OB_Dis3"/>
    <property type="match status" value="1"/>
</dbReference>
<dbReference type="InterPro" id="IPR041093">
    <property type="entry name" value="Dis3l2-like_C"/>
</dbReference>
<dbReference type="AlphaFoldDB" id="A0A8H7RSL8"/>
<dbReference type="SUPFAM" id="SSF50249">
    <property type="entry name" value="Nucleic acid-binding proteins"/>
    <property type="match status" value="2"/>
</dbReference>
<dbReference type="GO" id="GO:0000175">
    <property type="term" value="F:3'-5'-RNA exonuclease activity"/>
    <property type="evidence" value="ECO:0007669"/>
    <property type="project" value="TreeGrafter"/>
</dbReference>
<organism evidence="4 5">
    <name type="scientific">Mucor plumbeus</name>
    <dbReference type="NCBI Taxonomy" id="97098"/>
    <lineage>
        <taxon>Eukaryota</taxon>
        <taxon>Fungi</taxon>
        <taxon>Fungi incertae sedis</taxon>
        <taxon>Mucoromycota</taxon>
        <taxon>Mucoromycotina</taxon>
        <taxon>Mucoromycetes</taxon>
        <taxon>Mucorales</taxon>
        <taxon>Mucorineae</taxon>
        <taxon>Mucoraceae</taxon>
        <taxon>Mucor</taxon>
    </lineage>
</organism>
<dbReference type="FunFam" id="2.40.50.700:FF:000002">
    <property type="entry name" value="Cell wall biogenesis protein"/>
    <property type="match status" value="1"/>
</dbReference>
<dbReference type="Gene3D" id="2.40.50.690">
    <property type="match status" value="1"/>
</dbReference>
<feature type="domain" description="RNB" evidence="3">
    <location>
        <begin position="567"/>
        <end position="895"/>
    </location>
</feature>
<evidence type="ECO:0000313" key="5">
    <source>
        <dbReference type="Proteomes" id="UP000650833"/>
    </source>
</evidence>
<name>A0A8H7RSL8_9FUNG</name>
<dbReference type="Gene3D" id="2.40.50.140">
    <property type="entry name" value="Nucleic acid-binding proteins"/>
    <property type="match status" value="1"/>
</dbReference>
<dbReference type="Pfam" id="PF17877">
    <property type="entry name" value="Dis3l2_C_term"/>
    <property type="match status" value="1"/>
</dbReference>
<feature type="compositionally biased region" description="Low complexity" evidence="2">
    <location>
        <begin position="252"/>
        <end position="268"/>
    </location>
</feature>
<dbReference type="InterPro" id="IPR001900">
    <property type="entry name" value="RNase_II/R"/>
</dbReference>
<evidence type="ECO:0000313" key="4">
    <source>
        <dbReference type="EMBL" id="KAG2215131.1"/>
    </source>
</evidence>
<feature type="compositionally biased region" description="Polar residues" evidence="2">
    <location>
        <begin position="66"/>
        <end position="75"/>
    </location>
</feature>